<sequence length="62" mass="6678">MPKGIKIGVAGVREAIIMQNVTKASRLAESKLGNRVDIPRSSFVKKAAVDARSQGIKREKAT</sequence>
<evidence type="ECO:0000313" key="1">
    <source>
        <dbReference type="EMBL" id="GIO35321.1"/>
    </source>
</evidence>
<dbReference type="AlphaFoldDB" id="A0A920CD11"/>
<organism evidence="1 2">
    <name type="scientific">Paenibacillus antibioticophila</name>
    <dbReference type="NCBI Taxonomy" id="1274374"/>
    <lineage>
        <taxon>Bacteria</taxon>
        <taxon>Bacillati</taxon>
        <taxon>Bacillota</taxon>
        <taxon>Bacilli</taxon>
        <taxon>Bacillales</taxon>
        <taxon>Paenibacillaceae</taxon>
        <taxon>Paenibacillus</taxon>
    </lineage>
</organism>
<name>A0A920CD11_9BACL</name>
<gene>
    <name evidence="1" type="ORF">J41TS12_01820</name>
</gene>
<reference evidence="1 2" key="1">
    <citation type="submission" date="2021-03" db="EMBL/GenBank/DDBJ databases">
        <title>Antimicrobial resistance genes in bacteria isolated from Japanese honey, and their potential for conferring macrolide and lincosamide resistance in the American foulbrood pathogen Paenibacillus larvae.</title>
        <authorList>
            <person name="Okamoto M."/>
            <person name="Kumagai M."/>
            <person name="Kanamori H."/>
            <person name="Takamatsu D."/>
        </authorList>
    </citation>
    <scope>NUCLEOTIDE SEQUENCE [LARGE SCALE GENOMIC DNA]</scope>
    <source>
        <strain evidence="1 2">J41TS12</strain>
    </source>
</reference>
<dbReference type="Proteomes" id="UP000681162">
    <property type="component" value="Unassembled WGS sequence"/>
</dbReference>
<accession>A0A920CD11</accession>
<dbReference type="EMBL" id="BORR01000001">
    <property type="protein sequence ID" value="GIO35321.1"/>
    <property type="molecule type" value="Genomic_DNA"/>
</dbReference>
<evidence type="ECO:0000313" key="2">
    <source>
        <dbReference type="Proteomes" id="UP000681162"/>
    </source>
</evidence>
<comment type="caution">
    <text evidence="1">The sequence shown here is derived from an EMBL/GenBank/DDBJ whole genome shotgun (WGS) entry which is preliminary data.</text>
</comment>
<keyword evidence="2" id="KW-1185">Reference proteome</keyword>
<proteinExistence type="predicted"/>
<protein>
    <submittedName>
        <fullName evidence="1">Uncharacterized protein</fullName>
    </submittedName>
</protein>